<evidence type="ECO:0000259" key="9">
    <source>
        <dbReference type="Pfam" id="PF04068"/>
    </source>
</evidence>
<evidence type="ECO:0000256" key="4">
    <source>
        <dbReference type="ARBA" id="ARBA00022679"/>
    </source>
</evidence>
<dbReference type="InterPro" id="IPR007177">
    <property type="entry name" value="Tsr3_C"/>
</dbReference>
<dbReference type="Proteomes" id="UP000198211">
    <property type="component" value="Unassembled WGS sequence"/>
</dbReference>
<dbReference type="AlphaFoldDB" id="A0A225UJ38"/>
<dbReference type="Pfam" id="PF04068">
    <property type="entry name" value="Fer4_RLI"/>
    <property type="match status" value="1"/>
</dbReference>
<feature type="region of interest" description="Disordered" evidence="7">
    <location>
        <begin position="1"/>
        <end position="20"/>
    </location>
</feature>
<keyword evidence="4 6" id="KW-0808">Transferase</keyword>
<dbReference type="STRING" id="4795.A0A225UJ38"/>
<evidence type="ECO:0000256" key="6">
    <source>
        <dbReference type="HAMAP-Rule" id="MF_03146"/>
    </source>
</evidence>
<evidence type="ECO:0000256" key="3">
    <source>
        <dbReference type="ARBA" id="ARBA00022552"/>
    </source>
</evidence>
<keyword evidence="5 6" id="KW-0949">S-adenosyl-L-methionine</keyword>
<keyword evidence="11" id="KW-1185">Reference proteome</keyword>
<dbReference type="GO" id="GO:0030490">
    <property type="term" value="P:maturation of SSU-rRNA"/>
    <property type="evidence" value="ECO:0007669"/>
    <property type="project" value="TreeGrafter"/>
</dbReference>
<gene>
    <name evidence="10" type="ORF">PHMEG_00037714</name>
</gene>
<comment type="function">
    <text evidence="6">Aminocarboxypropyltransferase that catalyzes the aminocarboxypropyl transfer on pseudouridine in 18S rRNA. It constitutes the last step in biosynthesis of the hypermodified N1-methyl-N3-(3-amino-3-carboxypropyl) pseudouridine (m1acp3-Psi).</text>
</comment>
<keyword evidence="1" id="KW-0963">Cytoplasm</keyword>
<dbReference type="PANTHER" id="PTHR20426">
    <property type="entry name" value="RIBOSOME BIOGENESIS PROTEIN TSR3 HOMOLOG"/>
    <property type="match status" value="1"/>
</dbReference>
<dbReference type="OrthoDB" id="10262062at2759"/>
<dbReference type="GO" id="GO:0106388">
    <property type="term" value="F:rRNA small subunit aminocarboxypropyltransferase activity"/>
    <property type="evidence" value="ECO:0007669"/>
    <property type="project" value="UniProtKB-EC"/>
</dbReference>
<dbReference type="NCBIfam" id="NF002621">
    <property type="entry name" value="PRK02287.1"/>
    <property type="match status" value="1"/>
</dbReference>
<dbReference type="Pfam" id="PF04034">
    <property type="entry name" value="Ribo_biogen_C"/>
    <property type="match status" value="1"/>
</dbReference>
<dbReference type="GO" id="GO:1904047">
    <property type="term" value="F:S-adenosyl-L-methionine binding"/>
    <property type="evidence" value="ECO:0007669"/>
    <property type="project" value="UniProtKB-UniRule"/>
</dbReference>
<dbReference type="EC" id="2.5.1.157" evidence="6"/>
<evidence type="ECO:0000313" key="11">
    <source>
        <dbReference type="Proteomes" id="UP000198211"/>
    </source>
</evidence>
<evidence type="ECO:0000256" key="2">
    <source>
        <dbReference type="ARBA" id="ARBA00022517"/>
    </source>
</evidence>
<protein>
    <recommendedName>
        <fullName evidence="6">18S rRNA aminocarboxypropyltransferase</fullName>
        <ecNumber evidence="6">2.5.1.157</ecNumber>
    </recommendedName>
</protein>
<dbReference type="InterPro" id="IPR022968">
    <property type="entry name" value="Tsr3-like"/>
</dbReference>
<feature type="binding site" evidence="6">
    <location>
        <position position="95"/>
    </location>
    <ligand>
        <name>S-adenosyl-L-methionine</name>
        <dbReference type="ChEBI" id="CHEBI:59789"/>
    </ligand>
</feature>
<dbReference type="GO" id="GO:0000455">
    <property type="term" value="P:enzyme-directed rRNA pseudouridine synthesis"/>
    <property type="evidence" value="ECO:0007669"/>
    <property type="project" value="UniProtKB-UniRule"/>
</dbReference>
<keyword evidence="3 6" id="KW-0698">rRNA processing</keyword>
<name>A0A225UJ38_9STRA</name>
<proteinExistence type="inferred from homology"/>
<evidence type="ECO:0000256" key="5">
    <source>
        <dbReference type="ARBA" id="ARBA00022691"/>
    </source>
</evidence>
<dbReference type="HAMAP" id="MF_01116">
    <property type="entry name" value="TSR3"/>
    <property type="match status" value="1"/>
</dbReference>
<evidence type="ECO:0000313" key="10">
    <source>
        <dbReference type="EMBL" id="OWY93035.1"/>
    </source>
</evidence>
<sequence length="360" mass="39958">MSCKDHSGNDAVSTRGEGQSDAISRHRAFSVRLFLRDSHQCDSKRCTGRTLCRLGYLQPLNASTAFEGVVLSPAGEQMVSPADRSIVEDSGVSMVDCSWAKAPSKQESMGSIHSGHHRLLPFLVAANTENCGQPLKLSYAEAVAAMLYIVGLRDEAVQVLDEFSWGAEFLKTNAEYLEAYAACEDSGQVVEAQNAYLAAYQAERLNRMILPSLESDEEDDEKPELDWFGKSIQREKQESGEVTKEQQLFKKKTYGYQSEDPDSDDEMSNLTQNLHVAAHSIKKTQDLREQMRNARALDGEKETYAYSSMEDVHRQQVATVCLEKTAVAVSGDAVLQLPESVFHQWTKAAEKKPTNDNSEA</sequence>
<comment type="catalytic activity">
    <reaction evidence="6">
        <text>an N(1)-methylpseudouridine in rRNA + S-adenosyl-L-methionine = N(1)-methyl-N(3)-[(3S)-3-amino-3-carboxypropyl]pseudouridine in rRNA + S-methyl-5'-thioadenosine + H(+)</text>
        <dbReference type="Rhea" id="RHEA:63296"/>
        <dbReference type="Rhea" id="RHEA-COMP:11634"/>
        <dbReference type="Rhea" id="RHEA-COMP:16310"/>
        <dbReference type="ChEBI" id="CHEBI:15378"/>
        <dbReference type="ChEBI" id="CHEBI:17509"/>
        <dbReference type="ChEBI" id="CHEBI:59789"/>
        <dbReference type="ChEBI" id="CHEBI:74890"/>
        <dbReference type="ChEBI" id="CHEBI:146234"/>
        <dbReference type="EC" id="2.5.1.157"/>
    </reaction>
</comment>
<feature type="domain" description="RNase L inhibitor RLI-like possible metal-binding" evidence="9">
    <location>
        <begin position="31"/>
        <end position="59"/>
    </location>
</feature>
<reference evidence="11" key="1">
    <citation type="submission" date="2017-03" db="EMBL/GenBank/DDBJ databases">
        <title>Phytopthora megakarya and P. palmivora, two closely related causual agents of cacao black pod achieved similar genome size and gene model numbers by different mechanisms.</title>
        <authorList>
            <person name="Ali S."/>
            <person name="Shao J."/>
            <person name="Larry D.J."/>
            <person name="Kronmiller B."/>
            <person name="Shen D."/>
            <person name="Strem M.D."/>
            <person name="Melnick R.L."/>
            <person name="Guiltinan M.J."/>
            <person name="Tyler B.M."/>
            <person name="Meinhardt L.W."/>
            <person name="Bailey B.A."/>
        </authorList>
    </citation>
    <scope>NUCLEOTIDE SEQUENCE [LARGE SCALE GENOMIC DNA]</scope>
    <source>
        <strain evidence="11">zdho120</strain>
    </source>
</reference>
<dbReference type="InterPro" id="IPR007209">
    <property type="entry name" value="RNaseL-inhib-like_metal-bd_dom"/>
</dbReference>
<feature type="domain" description="16S/18S rRNA aminocarboxypropyltransferase Tsr3 C-terminal" evidence="8">
    <location>
        <begin position="69"/>
        <end position="197"/>
    </location>
</feature>
<comment type="similarity">
    <text evidence="6">Belongs to the TDD superfamily. TSR3 family.</text>
</comment>
<evidence type="ECO:0000256" key="7">
    <source>
        <dbReference type="SAM" id="MobiDB-lite"/>
    </source>
</evidence>
<evidence type="ECO:0000256" key="1">
    <source>
        <dbReference type="ARBA" id="ARBA00022490"/>
    </source>
</evidence>
<comment type="caution">
    <text evidence="10">The sequence shown here is derived from an EMBL/GenBank/DDBJ whole genome shotgun (WGS) entry which is preliminary data.</text>
</comment>
<feature type="binding site" evidence="6">
    <location>
        <position position="120"/>
    </location>
    <ligand>
        <name>S-adenosyl-L-methionine</name>
        <dbReference type="ChEBI" id="CHEBI:59789"/>
    </ligand>
</feature>
<dbReference type="EMBL" id="NBNE01016823">
    <property type="protein sequence ID" value="OWY93035.1"/>
    <property type="molecule type" value="Genomic_DNA"/>
</dbReference>
<comment type="caution">
    <text evidence="6">Lacks conserved residue(s) required for the propagation of feature annotation.</text>
</comment>
<dbReference type="PANTHER" id="PTHR20426:SF0">
    <property type="entry name" value="18S RRNA AMINOCARBOXYPROPYLTRANSFERASE"/>
    <property type="match status" value="1"/>
</dbReference>
<organism evidence="10 11">
    <name type="scientific">Phytophthora megakarya</name>
    <dbReference type="NCBI Taxonomy" id="4795"/>
    <lineage>
        <taxon>Eukaryota</taxon>
        <taxon>Sar</taxon>
        <taxon>Stramenopiles</taxon>
        <taxon>Oomycota</taxon>
        <taxon>Peronosporomycetes</taxon>
        <taxon>Peronosporales</taxon>
        <taxon>Peronosporaceae</taxon>
        <taxon>Phytophthora</taxon>
    </lineage>
</organism>
<accession>A0A225UJ38</accession>
<keyword evidence="2 6" id="KW-0690">Ribosome biogenesis</keyword>
<feature type="binding site" evidence="6">
    <location>
        <position position="47"/>
    </location>
    <ligand>
        <name>S-adenosyl-L-methionine</name>
        <dbReference type="ChEBI" id="CHEBI:59789"/>
    </ligand>
</feature>
<evidence type="ECO:0000259" key="8">
    <source>
        <dbReference type="Pfam" id="PF04034"/>
    </source>
</evidence>